<evidence type="ECO:0000256" key="7">
    <source>
        <dbReference type="ARBA" id="ARBA00031732"/>
    </source>
</evidence>
<dbReference type="SUPFAM" id="SSF51430">
    <property type="entry name" value="NAD(P)-linked oxidoreductase"/>
    <property type="match status" value="1"/>
</dbReference>
<evidence type="ECO:0000313" key="11">
    <source>
        <dbReference type="WBParaSite" id="NBR_0000076901-mRNA-1"/>
    </source>
</evidence>
<keyword evidence="4" id="KW-0317">Glutathione biosynthesis</keyword>
<comment type="similarity">
    <text evidence="2">Belongs to the aldo/keto reductase family. Glutamate--cysteine ligase light chain subfamily.</text>
</comment>
<dbReference type="PANTHER" id="PTHR13295:SF4">
    <property type="entry name" value="GLUTAMATE--CYSTEINE LIGASE REGULATORY SUBUNIT"/>
    <property type="match status" value="1"/>
</dbReference>
<reference evidence="9 10" key="2">
    <citation type="submission" date="2018-11" db="EMBL/GenBank/DDBJ databases">
        <authorList>
            <consortium name="Pathogen Informatics"/>
        </authorList>
    </citation>
    <scope>NUCLEOTIDE SEQUENCE [LARGE SCALE GENOMIC DNA]</scope>
</reference>
<dbReference type="PANTHER" id="PTHR13295">
    <property type="entry name" value="GLUTAMATE CYSTEINE LIGASE REGULATORY SUBUNIT"/>
    <property type="match status" value="1"/>
</dbReference>
<dbReference type="InterPro" id="IPR032963">
    <property type="entry name" value="Gclm"/>
</dbReference>
<gene>
    <name evidence="9" type="ORF">NBR_LOCUS771</name>
</gene>
<comment type="subunit">
    <text evidence="3">Heterodimer of a catalytic heavy chain and a regulatory light chain.</text>
</comment>
<evidence type="ECO:0000313" key="9">
    <source>
        <dbReference type="EMBL" id="VDL63754.1"/>
    </source>
</evidence>
<sequence length="303" mass="34389">MVKSVFQMAAEYGSEEGDSTETSANNYSRPTLCRVQIKHKKQLYDAKGHMPSLQAGDSFTVHTGNLNNYLELVTRRHKNSSAEVASAFKYLSTKNTVLRINESVFSPTTEILQHPKNDVKTTLKIGLNSFSAEDVQDAVRVTMDTLQMATLSQLIVSFPYDESTDMSDEEWLRKVKPIWEAVERLVEKEVVHSVGVSDLDVDRLRLLCEEAKDHPPTIDHYSIDGCCAVPAELVEYAKTHDIQLLTHNDPRNCELDAEVFDHVDKLTESGKDLLHRWSARYTIWIRSRSVMAAKGYLVHFTKK</sequence>
<dbReference type="EMBL" id="UYSL01000422">
    <property type="protein sequence ID" value="VDL63754.1"/>
    <property type="molecule type" value="Genomic_DNA"/>
</dbReference>
<organism evidence="11">
    <name type="scientific">Nippostrongylus brasiliensis</name>
    <name type="common">Rat hookworm</name>
    <dbReference type="NCBI Taxonomy" id="27835"/>
    <lineage>
        <taxon>Eukaryota</taxon>
        <taxon>Metazoa</taxon>
        <taxon>Ecdysozoa</taxon>
        <taxon>Nematoda</taxon>
        <taxon>Chromadorea</taxon>
        <taxon>Rhabditida</taxon>
        <taxon>Rhabditina</taxon>
        <taxon>Rhabditomorpha</taxon>
        <taxon>Strongyloidea</taxon>
        <taxon>Heligmosomidae</taxon>
        <taxon>Nippostrongylus</taxon>
    </lineage>
</organism>
<keyword evidence="10" id="KW-1185">Reference proteome</keyword>
<evidence type="ECO:0000256" key="2">
    <source>
        <dbReference type="ARBA" id="ARBA00008612"/>
    </source>
</evidence>
<dbReference type="WBParaSite" id="NBR_0000076901-mRNA-1">
    <property type="protein sequence ID" value="NBR_0000076901-mRNA-1"/>
    <property type="gene ID" value="NBR_0000076901"/>
</dbReference>
<dbReference type="GO" id="GO:0035226">
    <property type="term" value="F:glutamate-cysteine ligase catalytic subunit binding"/>
    <property type="evidence" value="ECO:0007669"/>
    <property type="project" value="InterPro"/>
</dbReference>
<evidence type="ECO:0000313" key="10">
    <source>
        <dbReference type="Proteomes" id="UP000271162"/>
    </source>
</evidence>
<dbReference type="GO" id="GO:0030234">
    <property type="term" value="F:enzyme regulator activity"/>
    <property type="evidence" value="ECO:0007669"/>
    <property type="project" value="TreeGrafter"/>
</dbReference>
<dbReference type="AlphaFoldDB" id="A0A0N4XE17"/>
<proteinExistence type="inferred from homology"/>
<dbReference type="Gene3D" id="3.20.20.100">
    <property type="entry name" value="NADP-dependent oxidoreductase domain"/>
    <property type="match status" value="1"/>
</dbReference>
<dbReference type="OMA" id="AHEWIPL"/>
<evidence type="ECO:0000256" key="6">
    <source>
        <dbReference type="ARBA" id="ARBA00031154"/>
    </source>
</evidence>
<evidence type="ECO:0000256" key="5">
    <source>
        <dbReference type="ARBA" id="ARBA00030406"/>
    </source>
</evidence>
<evidence type="ECO:0000256" key="3">
    <source>
        <dbReference type="ARBA" id="ARBA00011532"/>
    </source>
</evidence>
<dbReference type="GO" id="GO:0006750">
    <property type="term" value="P:glutathione biosynthetic process"/>
    <property type="evidence" value="ECO:0007669"/>
    <property type="project" value="UniProtKB-UniPathway"/>
</dbReference>
<dbReference type="InterPro" id="IPR036812">
    <property type="entry name" value="NAD(P)_OxRdtase_dom_sf"/>
</dbReference>
<evidence type="ECO:0000256" key="1">
    <source>
        <dbReference type="ARBA" id="ARBA00005006"/>
    </source>
</evidence>
<evidence type="ECO:0000256" key="4">
    <source>
        <dbReference type="ARBA" id="ARBA00022684"/>
    </source>
</evidence>
<evidence type="ECO:0000256" key="8">
    <source>
        <dbReference type="ARBA" id="ARBA00032926"/>
    </source>
</evidence>
<dbReference type="UniPathway" id="UPA00142">
    <property type="reaction ID" value="UER00209"/>
</dbReference>
<accession>A0A0N4XE17</accession>
<dbReference type="Proteomes" id="UP000271162">
    <property type="component" value="Unassembled WGS sequence"/>
</dbReference>
<name>A0A0N4XE17_NIPBR</name>
<dbReference type="GO" id="GO:0017109">
    <property type="term" value="C:glutamate-cysteine ligase complex"/>
    <property type="evidence" value="ECO:0007669"/>
    <property type="project" value="TreeGrafter"/>
</dbReference>
<reference evidence="11" key="1">
    <citation type="submission" date="2017-02" db="UniProtKB">
        <authorList>
            <consortium name="WormBaseParasite"/>
        </authorList>
    </citation>
    <scope>IDENTIFICATION</scope>
</reference>
<comment type="pathway">
    <text evidence="1">Sulfur metabolism; glutathione biosynthesis; glutathione from L-cysteine and L-glutamate: step 1/2.</text>
</comment>
<protein>
    <recommendedName>
        <fullName evidence="7">GCS light chain</fullName>
    </recommendedName>
    <alternativeName>
        <fullName evidence="5">Gamma-ECS regulatory subunit</fullName>
    </alternativeName>
    <alternativeName>
        <fullName evidence="8">Gamma-glutamylcysteine synthetase regulatory subunit</fullName>
    </alternativeName>
    <alternativeName>
        <fullName evidence="6">Glutamate--cysteine ligase modifier subunit</fullName>
    </alternativeName>
</protein>
<dbReference type="STRING" id="27835.A0A0N4XE17"/>